<dbReference type="SUPFAM" id="SSF47473">
    <property type="entry name" value="EF-hand"/>
    <property type="match status" value="1"/>
</dbReference>
<dbReference type="InterPro" id="IPR011992">
    <property type="entry name" value="EF-hand-dom_pair"/>
</dbReference>
<evidence type="ECO:0000256" key="3">
    <source>
        <dbReference type="SAM" id="SignalP"/>
    </source>
</evidence>
<evidence type="ECO:0000256" key="2">
    <source>
        <dbReference type="SAM" id="MobiDB-lite"/>
    </source>
</evidence>
<feature type="domain" description="EF-hand" evidence="4">
    <location>
        <begin position="76"/>
        <end position="111"/>
    </location>
</feature>
<dbReference type="EMBL" id="KV784361">
    <property type="protein sequence ID" value="OEU14083.1"/>
    <property type="molecule type" value="Genomic_DNA"/>
</dbReference>
<keyword evidence="1" id="KW-0106">Calcium</keyword>
<reference evidence="5 6" key="1">
    <citation type="submission" date="2016-09" db="EMBL/GenBank/DDBJ databases">
        <title>Extensive genetic diversity and differential bi-allelic expression allows diatom success in the polar Southern Ocean.</title>
        <authorList>
            <consortium name="DOE Joint Genome Institute"/>
            <person name="Mock T."/>
            <person name="Otillar R.P."/>
            <person name="Strauss J."/>
            <person name="Dupont C."/>
            <person name="Frickenhaus S."/>
            <person name="Maumus F."/>
            <person name="Mcmullan M."/>
            <person name="Sanges R."/>
            <person name="Schmutz J."/>
            <person name="Toseland A."/>
            <person name="Valas R."/>
            <person name="Veluchamy A."/>
            <person name="Ward B.J."/>
            <person name="Allen A."/>
            <person name="Barry K."/>
            <person name="Falciatore A."/>
            <person name="Ferrante M."/>
            <person name="Fortunato A.E."/>
            <person name="Gloeckner G."/>
            <person name="Gruber A."/>
            <person name="Hipkin R."/>
            <person name="Janech M."/>
            <person name="Kroth P."/>
            <person name="Leese F."/>
            <person name="Lindquist E."/>
            <person name="Lyon B.R."/>
            <person name="Martin J."/>
            <person name="Mayer C."/>
            <person name="Parker M."/>
            <person name="Quesneville H."/>
            <person name="Raymond J."/>
            <person name="Uhlig C."/>
            <person name="Valentin K.U."/>
            <person name="Worden A.Z."/>
            <person name="Armbrust E.V."/>
            <person name="Bowler C."/>
            <person name="Green B."/>
            <person name="Moulton V."/>
            <person name="Van Oosterhout C."/>
            <person name="Grigoriev I."/>
        </authorList>
    </citation>
    <scope>NUCLEOTIDE SEQUENCE [LARGE SCALE GENOMIC DNA]</scope>
    <source>
        <strain evidence="5 6">CCMP1102</strain>
    </source>
</reference>
<dbReference type="PROSITE" id="PS50222">
    <property type="entry name" value="EF_HAND_2"/>
    <property type="match status" value="2"/>
</dbReference>
<proteinExistence type="predicted"/>
<keyword evidence="6" id="KW-1185">Reference proteome</keyword>
<dbReference type="InterPro" id="IPR018247">
    <property type="entry name" value="EF_Hand_1_Ca_BS"/>
</dbReference>
<evidence type="ECO:0000259" key="4">
    <source>
        <dbReference type="PROSITE" id="PS50222"/>
    </source>
</evidence>
<dbReference type="Pfam" id="PF13499">
    <property type="entry name" value="EF-hand_7"/>
    <property type="match status" value="1"/>
</dbReference>
<feature type="domain" description="EF-hand" evidence="4">
    <location>
        <begin position="112"/>
        <end position="147"/>
    </location>
</feature>
<feature type="signal peptide" evidence="3">
    <location>
        <begin position="1"/>
        <end position="27"/>
    </location>
</feature>
<dbReference type="InterPro" id="IPR000415">
    <property type="entry name" value="Nitroreductase-like"/>
</dbReference>
<feature type="region of interest" description="Disordered" evidence="2">
    <location>
        <begin position="51"/>
        <end position="73"/>
    </location>
</feature>
<evidence type="ECO:0000313" key="5">
    <source>
        <dbReference type="EMBL" id="OEU14083.1"/>
    </source>
</evidence>
<dbReference type="InParanoid" id="A0A1E7F8C5"/>
<dbReference type="SMART" id="SM00054">
    <property type="entry name" value="EFh"/>
    <property type="match status" value="2"/>
</dbReference>
<dbReference type="AlphaFoldDB" id="A0A1E7F8C5"/>
<dbReference type="InterPro" id="IPR052530">
    <property type="entry name" value="NAD(P)H_nitroreductase"/>
</dbReference>
<dbReference type="KEGG" id="fcy:FRACYDRAFT_270015"/>
<dbReference type="Pfam" id="PF00881">
    <property type="entry name" value="Nitroreductase"/>
    <property type="match status" value="1"/>
</dbReference>
<feature type="chain" id="PRO_5009192795" evidence="3">
    <location>
        <begin position="28"/>
        <end position="333"/>
    </location>
</feature>
<dbReference type="SUPFAM" id="SSF55469">
    <property type="entry name" value="FMN-dependent nitroreductase-like"/>
    <property type="match status" value="1"/>
</dbReference>
<dbReference type="OrthoDB" id="26525at2759"/>
<dbReference type="Proteomes" id="UP000095751">
    <property type="component" value="Unassembled WGS sequence"/>
</dbReference>
<dbReference type="Gene3D" id="1.10.238.10">
    <property type="entry name" value="EF-hand"/>
    <property type="match status" value="1"/>
</dbReference>
<protein>
    <submittedName>
        <fullName evidence="5">Nitroreductase</fullName>
    </submittedName>
</protein>
<name>A0A1E7F8C5_9STRA</name>
<dbReference type="InterPro" id="IPR029479">
    <property type="entry name" value="Nitroreductase"/>
</dbReference>
<dbReference type="PANTHER" id="PTHR43821">
    <property type="entry name" value="NAD(P)H NITROREDUCTASE YDJA-RELATED"/>
    <property type="match status" value="1"/>
</dbReference>
<organism evidence="5 6">
    <name type="scientific">Fragilariopsis cylindrus CCMP1102</name>
    <dbReference type="NCBI Taxonomy" id="635003"/>
    <lineage>
        <taxon>Eukaryota</taxon>
        <taxon>Sar</taxon>
        <taxon>Stramenopiles</taxon>
        <taxon>Ochrophyta</taxon>
        <taxon>Bacillariophyta</taxon>
        <taxon>Bacillariophyceae</taxon>
        <taxon>Bacillariophycidae</taxon>
        <taxon>Bacillariales</taxon>
        <taxon>Bacillariaceae</taxon>
        <taxon>Fragilariopsis</taxon>
    </lineage>
</organism>
<dbReference type="Gene3D" id="3.40.109.10">
    <property type="entry name" value="NADH Oxidase"/>
    <property type="match status" value="1"/>
</dbReference>
<accession>A0A1E7F8C5</accession>
<dbReference type="InterPro" id="IPR002048">
    <property type="entry name" value="EF_hand_dom"/>
</dbReference>
<dbReference type="PANTHER" id="PTHR43821:SF1">
    <property type="entry name" value="NAD(P)H NITROREDUCTASE YDJA-RELATED"/>
    <property type="match status" value="1"/>
</dbReference>
<sequence>MMSNKKMNLLLLPLIVLLASKAPAVSGFIVRTPQQTSVINHHKREYRHRTRTNVSQNKNHAKRKHFLESTPNSSMEVEERATEIFNKFDVDKSGGICVDELVEVLNSLEVEATTEETNALFSYLDVNGDGSISLEEFLPWYSGSLTDVVTERDDFQNMLMSRRTVNKFDSSSPVSDDVLRRAIKCAIEAPNRSRSEPWGFIKVGPATVEKLQELNAQGTMGGGKTWNEIPGWCVVTTKVTPTDEVVEARDLRSTFCAMQNFMLSMWSEGVGSKWTEGPTQKTQQFADICGIDTSTDKVAGVIWYGFPAIDGGLNNEIKTQRKKDVDDVLTDLP</sequence>
<gene>
    <name evidence="5" type="ORF">FRACYDRAFT_270015</name>
</gene>
<dbReference type="GO" id="GO:0005509">
    <property type="term" value="F:calcium ion binding"/>
    <property type="evidence" value="ECO:0007669"/>
    <property type="project" value="InterPro"/>
</dbReference>
<dbReference type="GO" id="GO:0016491">
    <property type="term" value="F:oxidoreductase activity"/>
    <property type="evidence" value="ECO:0007669"/>
    <property type="project" value="InterPro"/>
</dbReference>
<evidence type="ECO:0000313" key="6">
    <source>
        <dbReference type="Proteomes" id="UP000095751"/>
    </source>
</evidence>
<dbReference type="CDD" id="cd00051">
    <property type="entry name" value="EFh"/>
    <property type="match status" value="1"/>
</dbReference>
<keyword evidence="3" id="KW-0732">Signal</keyword>
<evidence type="ECO:0000256" key="1">
    <source>
        <dbReference type="ARBA" id="ARBA00022837"/>
    </source>
</evidence>
<dbReference type="PROSITE" id="PS00018">
    <property type="entry name" value="EF_HAND_1"/>
    <property type="match status" value="1"/>
</dbReference>